<reference evidence="2 3" key="1">
    <citation type="journal article" date="2018" name="Nat. Ecol. Evol.">
        <title>Pezizomycetes genomes reveal the molecular basis of ectomycorrhizal truffle lifestyle.</title>
        <authorList>
            <person name="Murat C."/>
            <person name="Payen T."/>
            <person name="Noel B."/>
            <person name="Kuo A."/>
            <person name="Morin E."/>
            <person name="Chen J."/>
            <person name="Kohler A."/>
            <person name="Krizsan K."/>
            <person name="Balestrini R."/>
            <person name="Da Silva C."/>
            <person name="Montanini B."/>
            <person name="Hainaut M."/>
            <person name="Levati E."/>
            <person name="Barry K.W."/>
            <person name="Belfiori B."/>
            <person name="Cichocki N."/>
            <person name="Clum A."/>
            <person name="Dockter R.B."/>
            <person name="Fauchery L."/>
            <person name="Guy J."/>
            <person name="Iotti M."/>
            <person name="Le Tacon F."/>
            <person name="Lindquist E.A."/>
            <person name="Lipzen A."/>
            <person name="Malagnac F."/>
            <person name="Mello A."/>
            <person name="Molinier V."/>
            <person name="Miyauchi S."/>
            <person name="Poulain J."/>
            <person name="Riccioni C."/>
            <person name="Rubini A."/>
            <person name="Sitrit Y."/>
            <person name="Splivallo R."/>
            <person name="Traeger S."/>
            <person name="Wang M."/>
            <person name="Zifcakova L."/>
            <person name="Wipf D."/>
            <person name="Zambonelli A."/>
            <person name="Paolocci F."/>
            <person name="Nowrousian M."/>
            <person name="Ottonello S."/>
            <person name="Baldrian P."/>
            <person name="Spatafora J.W."/>
            <person name="Henrissat B."/>
            <person name="Nagy L.G."/>
            <person name="Aury J.M."/>
            <person name="Wincker P."/>
            <person name="Grigoriev I.V."/>
            <person name="Bonfante P."/>
            <person name="Martin F.M."/>
        </authorList>
    </citation>
    <scope>NUCLEOTIDE SEQUENCE [LARGE SCALE GENOMIC DNA]</scope>
    <source>
        <strain evidence="2 3">ATCC MYA-4762</strain>
    </source>
</reference>
<dbReference type="Proteomes" id="UP000267821">
    <property type="component" value="Unassembled WGS sequence"/>
</dbReference>
<organism evidence="2 3">
    <name type="scientific">Terfezia boudieri ATCC MYA-4762</name>
    <dbReference type="NCBI Taxonomy" id="1051890"/>
    <lineage>
        <taxon>Eukaryota</taxon>
        <taxon>Fungi</taxon>
        <taxon>Dikarya</taxon>
        <taxon>Ascomycota</taxon>
        <taxon>Pezizomycotina</taxon>
        <taxon>Pezizomycetes</taxon>
        <taxon>Pezizales</taxon>
        <taxon>Pezizaceae</taxon>
        <taxon>Terfezia</taxon>
    </lineage>
</organism>
<dbReference type="OrthoDB" id="10035668at2759"/>
<feature type="region of interest" description="Disordered" evidence="1">
    <location>
        <begin position="187"/>
        <end position="220"/>
    </location>
</feature>
<dbReference type="AlphaFoldDB" id="A0A3N4LMA9"/>
<feature type="compositionally biased region" description="Acidic residues" evidence="1">
    <location>
        <begin position="188"/>
        <end position="210"/>
    </location>
</feature>
<gene>
    <name evidence="2" type="ORF">L211DRAFT_849180</name>
</gene>
<name>A0A3N4LMA9_9PEZI</name>
<evidence type="ECO:0000313" key="3">
    <source>
        <dbReference type="Proteomes" id="UP000267821"/>
    </source>
</evidence>
<proteinExistence type="predicted"/>
<dbReference type="EMBL" id="ML121543">
    <property type="protein sequence ID" value="RPB24024.1"/>
    <property type="molecule type" value="Genomic_DNA"/>
</dbReference>
<keyword evidence="3" id="KW-1185">Reference proteome</keyword>
<sequence>MLVNDLRFPEGQLQSGGKIEDRLWVRKLALDVNQMHQLEIATRLVSETGQAAALSKCSSKSLYFHMLGLPTSNEDSRILSRKLSTFYRSIPGSLHNLEAECALPCFGYSDTSVRASEFLEIIRLNAVSFLLNAQWVGGAWELLSNELKESIVRSFRKCGITIALDGSEDYDINIRGLESYTVGIQISESEDTIPDSDDEYEPESNSGEEDAGAKKFKHNG</sequence>
<evidence type="ECO:0000313" key="2">
    <source>
        <dbReference type="EMBL" id="RPB24024.1"/>
    </source>
</evidence>
<dbReference type="InParanoid" id="A0A3N4LMA9"/>
<protein>
    <submittedName>
        <fullName evidence="2">Uncharacterized protein</fullName>
    </submittedName>
</protein>
<accession>A0A3N4LMA9</accession>
<evidence type="ECO:0000256" key="1">
    <source>
        <dbReference type="SAM" id="MobiDB-lite"/>
    </source>
</evidence>